<name>A0A150PKV1_SORCE</name>
<evidence type="ECO:0000256" key="1">
    <source>
        <dbReference type="ARBA" id="ARBA00004196"/>
    </source>
</evidence>
<keyword evidence="4" id="KW-0732">Signal</keyword>
<reference evidence="6 7" key="1">
    <citation type="submission" date="2014-02" db="EMBL/GenBank/DDBJ databases">
        <title>The small core and large imbalanced accessory genome model reveals a collaborative survival strategy of Sorangium cellulosum strains in nature.</title>
        <authorList>
            <person name="Han K."/>
            <person name="Peng R."/>
            <person name="Blom J."/>
            <person name="Li Y.-Z."/>
        </authorList>
    </citation>
    <scope>NUCLEOTIDE SEQUENCE [LARGE SCALE GENOMIC DNA]</scope>
    <source>
        <strain evidence="6 7">So0157-25</strain>
    </source>
</reference>
<dbReference type="EMBL" id="JELY01001312">
    <property type="protein sequence ID" value="KYF56226.1"/>
    <property type="molecule type" value="Genomic_DNA"/>
</dbReference>
<feature type="chain" id="PRO_5007566003" evidence="4">
    <location>
        <begin position="23"/>
        <end position="376"/>
    </location>
</feature>
<feature type="signal peptide" evidence="4">
    <location>
        <begin position="1"/>
        <end position="22"/>
    </location>
</feature>
<dbReference type="GO" id="GO:0030288">
    <property type="term" value="C:outer membrane-bounded periplasmic space"/>
    <property type="evidence" value="ECO:0007669"/>
    <property type="project" value="TreeGrafter"/>
</dbReference>
<comment type="caution">
    <text evidence="6">The sequence shown here is derived from an EMBL/GenBank/DDBJ whole genome shotgun (WGS) entry which is preliminary data.</text>
</comment>
<dbReference type="InterPro" id="IPR025997">
    <property type="entry name" value="SBP_2_dom"/>
</dbReference>
<dbReference type="PROSITE" id="PS51257">
    <property type="entry name" value="PROKAR_LIPOPROTEIN"/>
    <property type="match status" value="1"/>
</dbReference>
<dbReference type="Pfam" id="PF13407">
    <property type="entry name" value="Peripla_BP_4"/>
    <property type="match status" value="1"/>
</dbReference>
<evidence type="ECO:0000259" key="5">
    <source>
        <dbReference type="Pfam" id="PF13407"/>
    </source>
</evidence>
<evidence type="ECO:0000256" key="2">
    <source>
        <dbReference type="ARBA" id="ARBA00007639"/>
    </source>
</evidence>
<evidence type="ECO:0000256" key="3">
    <source>
        <dbReference type="SAM" id="MobiDB-lite"/>
    </source>
</evidence>
<feature type="domain" description="Periplasmic binding protein" evidence="5">
    <location>
        <begin position="74"/>
        <end position="326"/>
    </location>
</feature>
<evidence type="ECO:0000256" key="4">
    <source>
        <dbReference type="SAM" id="SignalP"/>
    </source>
</evidence>
<dbReference type="GO" id="GO:0030246">
    <property type="term" value="F:carbohydrate binding"/>
    <property type="evidence" value="ECO:0007669"/>
    <property type="project" value="TreeGrafter"/>
</dbReference>
<gene>
    <name evidence="6" type="ORF">BE08_27660</name>
</gene>
<proteinExistence type="inferred from homology"/>
<evidence type="ECO:0000313" key="6">
    <source>
        <dbReference type="EMBL" id="KYF56226.1"/>
    </source>
</evidence>
<dbReference type="Proteomes" id="UP000075420">
    <property type="component" value="Unassembled WGS sequence"/>
</dbReference>
<feature type="region of interest" description="Disordered" evidence="3">
    <location>
        <begin position="22"/>
        <end position="44"/>
    </location>
</feature>
<dbReference type="Gene3D" id="3.40.50.2300">
    <property type="match status" value="2"/>
</dbReference>
<comment type="subcellular location">
    <subcellularLocation>
        <location evidence="1">Cell envelope</location>
    </subcellularLocation>
</comment>
<dbReference type="SUPFAM" id="SSF53822">
    <property type="entry name" value="Periplasmic binding protein-like I"/>
    <property type="match status" value="1"/>
</dbReference>
<accession>A0A150PKV1</accession>
<protein>
    <submittedName>
        <fullName evidence="6">Sugar ABC transporter</fullName>
    </submittedName>
</protein>
<organism evidence="6 7">
    <name type="scientific">Sorangium cellulosum</name>
    <name type="common">Polyangium cellulosum</name>
    <dbReference type="NCBI Taxonomy" id="56"/>
    <lineage>
        <taxon>Bacteria</taxon>
        <taxon>Pseudomonadati</taxon>
        <taxon>Myxococcota</taxon>
        <taxon>Polyangia</taxon>
        <taxon>Polyangiales</taxon>
        <taxon>Polyangiaceae</taxon>
        <taxon>Sorangium</taxon>
    </lineage>
</organism>
<sequence length="376" mass="39942">MTRAGRCRISALGLLLAAAACGSSDTPGPGERPEPIKRPPPVENEFTPVELEATIDELVAKINESSLEPMQMAVLVKSIDGFFAPVATGAGRAMGELGATGNVVAGLGRMGELQERVDHQNEQLRQVVAGGAEGIGIAPFGAGNAAVIDEAVDEEVDVVTLDTDLKDSKRSIYVGTINTTAGATGGRTLREMLPEGPGTVIIHGSTDEAWLDGMDRTQGARSALEEAGYTVVVSPIIWSNEKELDDIASMQAAIEAADPPVVGMLGLFSVSYRCAMAAEAAGKTELPIVAFDFDPKTVDYMRQGRIKATHVQRQYYTGYIVPYILYGMKSIGLQATKDILGLHRVEESRFDLGIDVVPADKVDDYNAFLDSIGANQ</sequence>
<dbReference type="InterPro" id="IPR050555">
    <property type="entry name" value="Bact_Solute-Bind_Prot2"/>
</dbReference>
<dbReference type="AlphaFoldDB" id="A0A150PKV1"/>
<dbReference type="InterPro" id="IPR028082">
    <property type="entry name" value="Peripla_BP_I"/>
</dbReference>
<dbReference type="PANTHER" id="PTHR30036:SF7">
    <property type="entry name" value="ABC TRANSPORTER PERIPLASMIC-BINDING PROTEIN YPHF"/>
    <property type="match status" value="1"/>
</dbReference>
<evidence type="ECO:0000313" key="7">
    <source>
        <dbReference type="Proteomes" id="UP000075420"/>
    </source>
</evidence>
<comment type="similarity">
    <text evidence="2">Belongs to the bacterial solute-binding protein 2 family.</text>
</comment>
<dbReference type="PANTHER" id="PTHR30036">
    <property type="entry name" value="D-XYLOSE-BINDING PERIPLASMIC PROTEIN"/>
    <property type="match status" value="1"/>
</dbReference>